<organism evidence="1 2">
    <name type="scientific">Oesophagostomum dentatum</name>
    <name type="common">Nodular worm</name>
    <dbReference type="NCBI Taxonomy" id="61180"/>
    <lineage>
        <taxon>Eukaryota</taxon>
        <taxon>Metazoa</taxon>
        <taxon>Ecdysozoa</taxon>
        <taxon>Nematoda</taxon>
        <taxon>Chromadorea</taxon>
        <taxon>Rhabditida</taxon>
        <taxon>Rhabditina</taxon>
        <taxon>Rhabditomorpha</taxon>
        <taxon>Strongyloidea</taxon>
        <taxon>Strongylidae</taxon>
        <taxon>Oesophagostomum</taxon>
    </lineage>
</organism>
<evidence type="ECO:0000313" key="2">
    <source>
        <dbReference type="Proteomes" id="UP000053660"/>
    </source>
</evidence>
<accession>A0A0B1RWN7</accession>
<keyword evidence="2" id="KW-1185">Reference proteome</keyword>
<gene>
    <name evidence="1" type="ORF">OESDEN_22887</name>
</gene>
<name>A0A0B1RWN7_OESDE</name>
<dbReference type="OrthoDB" id="10070972at2759"/>
<dbReference type="Proteomes" id="UP000053660">
    <property type="component" value="Unassembled WGS sequence"/>
</dbReference>
<proteinExistence type="predicted"/>
<sequence>MKLPFSFPSSDIQLLLLQQLVQAQAHSALNLLNNRA</sequence>
<dbReference type="AlphaFoldDB" id="A0A0B1RWN7"/>
<evidence type="ECO:0000313" key="1">
    <source>
        <dbReference type="EMBL" id="KHJ77493.1"/>
    </source>
</evidence>
<dbReference type="EMBL" id="KN610708">
    <property type="protein sequence ID" value="KHJ77493.1"/>
    <property type="molecule type" value="Genomic_DNA"/>
</dbReference>
<protein>
    <submittedName>
        <fullName evidence="1">Uncharacterized protein</fullName>
    </submittedName>
</protein>
<reference evidence="1 2" key="1">
    <citation type="submission" date="2014-03" db="EMBL/GenBank/DDBJ databases">
        <title>Draft genome of the hookworm Oesophagostomum dentatum.</title>
        <authorList>
            <person name="Mitreva M."/>
        </authorList>
    </citation>
    <scope>NUCLEOTIDE SEQUENCE [LARGE SCALE GENOMIC DNA]</scope>
    <source>
        <strain evidence="1 2">OD-Hann</strain>
    </source>
</reference>